<feature type="compositionally biased region" description="Polar residues" evidence="8">
    <location>
        <begin position="846"/>
        <end position="865"/>
    </location>
</feature>
<dbReference type="SUPFAM" id="SSF103506">
    <property type="entry name" value="Mitochondrial carrier"/>
    <property type="match status" value="1"/>
</dbReference>
<feature type="repeat" description="Solcar" evidence="7">
    <location>
        <begin position="254"/>
        <end position="340"/>
    </location>
</feature>
<feature type="compositionally biased region" description="Basic residues" evidence="8">
    <location>
        <begin position="522"/>
        <end position="532"/>
    </location>
</feature>
<dbReference type="PROSITE" id="PS50920">
    <property type="entry name" value="SOLCAR"/>
    <property type="match status" value="3"/>
</dbReference>
<comment type="subcellular location">
    <subcellularLocation>
        <location evidence="1">Membrane</location>
        <topology evidence="1">Multi-pass membrane protein</topology>
    </subcellularLocation>
</comment>
<name>A0A915ED91_9BILA</name>
<feature type="compositionally biased region" description="Low complexity" evidence="8">
    <location>
        <begin position="484"/>
        <end position="493"/>
    </location>
</feature>
<keyword evidence="4 7" id="KW-0812">Transmembrane</keyword>
<evidence type="ECO:0000256" key="6">
    <source>
        <dbReference type="ARBA" id="ARBA00023136"/>
    </source>
</evidence>
<dbReference type="InterPro" id="IPR002067">
    <property type="entry name" value="MCP"/>
</dbReference>
<feature type="repeat" description="Solcar" evidence="7">
    <location>
        <begin position="157"/>
        <end position="245"/>
    </location>
</feature>
<dbReference type="PRINTS" id="PR00926">
    <property type="entry name" value="MITOCARRIER"/>
</dbReference>
<comment type="similarity">
    <text evidence="2">Belongs to the mitochondrial carrier (TC 2.A.29) family.</text>
</comment>
<dbReference type="InterPro" id="IPR018108">
    <property type="entry name" value="MCP_transmembrane"/>
</dbReference>
<sequence>MTAQARDSASQTAAKDTSAEQQKQDSSQPVALSRAFTSVFPSLSSGAIAGAIAKTTIAPLDRTKINFQVSRTKRYSFKAALKFVQKTYNSTGFLSLFRGNSATMARVIPYAAVQFASHEEYKHILNVDKEGADEGDLQDRTLILAERDKIPEVVPARTPFRRFICGSMAATTATCFTYPLDTAKARLSVSSKEDYKNLREVFVKEYNKYGVKGFKTFYRGIKPTIVGVIPYAGSSFFTYETCKLIYLEETGREVSPLLRLTFGAFAGLVGQTFSYPLDIVRRRMQTNRIPPGQGVLMTLYKVWLYEGFVNGLYKGLSMNWVKGPIAVGISFTIYDHVFPIDSLLRKFVKRQIRKRMKLPPVKFGVTCIYLLSIVSLLSADMARKSTGVRDMIKSGDIIWVNYRKTPWPARAKNRSLALTQKIISLFKEEDNYEEPSDVKLIESYKEAFHAAKQALHGEVGRPAVSTSTKATEEKVDKHKMTHVSISSSSSNQKKSSKAVEKVKSTQENGVSANIDRAEAKSVKSKPQNKRSLKKEGDRAARYVASKICLFGIQYCDMPAISAGRNTEHMQSLLELVHEFPEESIDQFINTTIEENPNLANAFESVKRYLQTRAKEQKKKDRTQKKAHKHEEKIEEKKMEEVEVKSRKRQQVEEVDKDATSNKKKKSSSENSGTTLRESPRKKKKADEPKLPKKAITFCERITSDEAQQFIKEIFSKHSNYELPENADLYFDFRNGGLLKFEEAEIVIAQILREYSLCTKLPAMQHLCKMHYISTIVFPNLCIFGLSKVYSCSLEEAKQKYEILVTAEINQLKNPQTSNGSEDGSAFDNLVNAAVQLKGVEEKKNGSIGTRSSKSNGTVNGVNSEH</sequence>
<dbReference type="Pfam" id="PF00153">
    <property type="entry name" value="Mito_carr"/>
    <property type="match status" value="3"/>
</dbReference>
<feature type="repeat" description="Solcar" evidence="7">
    <location>
        <begin position="37"/>
        <end position="124"/>
    </location>
</feature>
<feature type="region of interest" description="Disordered" evidence="8">
    <location>
        <begin position="459"/>
        <end position="536"/>
    </location>
</feature>
<dbReference type="WBParaSite" id="jg4636">
    <property type="protein sequence ID" value="jg4636"/>
    <property type="gene ID" value="jg4636"/>
</dbReference>
<keyword evidence="6 7" id="KW-0472">Membrane</keyword>
<organism evidence="9 10">
    <name type="scientific">Ditylenchus dipsaci</name>
    <dbReference type="NCBI Taxonomy" id="166011"/>
    <lineage>
        <taxon>Eukaryota</taxon>
        <taxon>Metazoa</taxon>
        <taxon>Ecdysozoa</taxon>
        <taxon>Nematoda</taxon>
        <taxon>Chromadorea</taxon>
        <taxon>Rhabditida</taxon>
        <taxon>Tylenchina</taxon>
        <taxon>Tylenchomorpha</taxon>
        <taxon>Sphaerularioidea</taxon>
        <taxon>Anguinidae</taxon>
        <taxon>Anguininae</taxon>
        <taxon>Ditylenchus</taxon>
    </lineage>
</organism>
<feature type="region of interest" description="Disordered" evidence="8">
    <location>
        <begin position="841"/>
        <end position="865"/>
    </location>
</feature>
<accession>A0A915ED91</accession>
<keyword evidence="5" id="KW-0677">Repeat</keyword>
<dbReference type="GO" id="GO:0016020">
    <property type="term" value="C:membrane"/>
    <property type="evidence" value="ECO:0007669"/>
    <property type="project" value="UniProtKB-SubCell"/>
</dbReference>
<evidence type="ECO:0000256" key="2">
    <source>
        <dbReference type="ARBA" id="ARBA00006375"/>
    </source>
</evidence>
<evidence type="ECO:0000313" key="10">
    <source>
        <dbReference type="WBParaSite" id="jg4636"/>
    </source>
</evidence>
<keyword evidence="3" id="KW-0813">Transport</keyword>
<feature type="region of interest" description="Disordered" evidence="8">
    <location>
        <begin position="612"/>
        <end position="688"/>
    </location>
</feature>
<proteinExistence type="inferred from homology"/>
<dbReference type="PANTHER" id="PTHR24089">
    <property type="entry name" value="SOLUTE CARRIER FAMILY 25"/>
    <property type="match status" value="1"/>
</dbReference>
<dbReference type="GO" id="GO:0055085">
    <property type="term" value="P:transmembrane transport"/>
    <property type="evidence" value="ECO:0007669"/>
    <property type="project" value="InterPro"/>
</dbReference>
<evidence type="ECO:0000256" key="3">
    <source>
        <dbReference type="ARBA" id="ARBA00022448"/>
    </source>
</evidence>
<dbReference type="Gene3D" id="1.50.40.10">
    <property type="entry name" value="Mitochondrial carrier domain"/>
    <property type="match status" value="1"/>
</dbReference>
<feature type="compositionally biased region" description="Basic and acidic residues" evidence="8">
    <location>
        <begin position="628"/>
        <end position="660"/>
    </location>
</feature>
<feature type="region of interest" description="Disordered" evidence="8">
    <location>
        <begin position="1"/>
        <end position="29"/>
    </location>
</feature>
<evidence type="ECO:0000256" key="8">
    <source>
        <dbReference type="SAM" id="MobiDB-lite"/>
    </source>
</evidence>
<evidence type="ECO:0000256" key="7">
    <source>
        <dbReference type="PROSITE-ProRule" id="PRU00282"/>
    </source>
</evidence>
<keyword evidence="9" id="KW-1185">Reference proteome</keyword>
<evidence type="ECO:0000313" key="9">
    <source>
        <dbReference type="Proteomes" id="UP000887574"/>
    </source>
</evidence>
<evidence type="ECO:0000256" key="4">
    <source>
        <dbReference type="ARBA" id="ARBA00022692"/>
    </source>
</evidence>
<dbReference type="InterPro" id="IPR023395">
    <property type="entry name" value="MCP_dom_sf"/>
</dbReference>
<reference evidence="10" key="1">
    <citation type="submission" date="2022-11" db="UniProtKB">
        <authorList>
            <consortium name="WormBaseParasite"/>
        </authorList>
    </citation>
    <scope>IDENTIFICATION</scope>
</reference>
<dbReference type="Proteomes" id="UP000887574">
    <property type="component" value="Unplaced"/>
</dbReference>
<evidence type="ECO:0000256" key="1">
    <source>
        <dbReference type="ARBA" id="ARBA00004141"/>
    </source>
</evidence>
<dbReference type="AlphaFoldDB" id="A0A915ED91"/>
<protein>
    <submittedName>
        <fullName evidence="10">Mitochondrial carrier protein</fullName>
    </submittedName>
</protein>
<evidence type="ECO:0000256" key="5">
    <source>
        <dbReference type="ARBA" id="ARBA00022737"/>
    </source>
</evidence>